<gene>
    <name evidence="1" type="ORF">SAMN02745108_01111</name>
</gene>
<organism evidence="1 2">
    <name type="scientific">Fibrobacter intestinalis</name>
    <dbReference type="NCBI Taxonomy" id="28122"/>
    <lineage>
        <taxon>Bacteria</taxon>
        <taxon>Pseudomonadati</taxon>
        <taxon>Fibrobacterota</taxon>
        <taxon>Fibrobacteria</taxon>
        <taxon>Fibrobacterales</taxon>
        <taxon>Fibrobacteraceae</taxon>
        <taxon>Fibrobacter</taxon>
    </lineage>
</organism>
<proteinExistence type="predicted"/>
<evidence type="ECO:0000313" key="2">
    <source>
        <dbReference type="Proteomes" id="UP000190449"/>
    </source>
</evidence>
<dbReference type="EMBL" id="FUWU01000015">
    <property type="protein sequence ID" value="SJZ61480.1"/>
    <property type="molecule type" value="Genomic_DNA"/>
</dbReference>
<reference evidence="1 2" key="1">
    <citation type="submission" date="2017-02" db="EMBL/GenBank/DDBJ databases">
        <authorList>
            <person name="Peterson S.W."/>
        </authorList>
    </citation>
    <scope>NUCLEOTIDE SEQUENCE [LARGE SCALE GENOMIC DNA]</scope>
    <source>
        <strain evidence="1 2">ATCC 43854</strain>
    </source>
</reference>
<dbReference type="STRING" id="28122.SAMN02745108_01111"/>
<protein>
    <submittedName>
        <fullName evidence="1">Uncharacterized protein</fullName>
    </submittedName>
</protein>
<dbReference type="AlphaFoldDB" id="A0A1T4M3A6"/>
<sequence>MLFFPFAVKLKFLVIFSAVGHIFFISDDPATDLSEIANWTLDWMLSHDISADTAIYTCKGIAQGEKALDTPLSQGESPALIVLDHASAPTKESVLFGKRLRDAIPESWIVELVEKDYPIDRDSNEAFLLPKPVNKNSWDEVLQYVLDEATTPQWSNATFKP</sequence>
<evidence type="ECO:0000313" key="1">
    <source>
        <dbReference type="EMBL" id="SJZ61480.1"/>
    </source>
</evidence>
<name>A0A1T4M3A6_9BACT</name>
<accession>A0A1T4M3A6</accession>
<dbReference type="Proteomes" id="UP000190449">
    <property type="component" value="Unassembled WGS sequence"/>
</dbReference>